<evidence type="ECO:0000256" key="2">
    <source>
        <dbReference type="ARBA" id="ARBA00022771"/>
    </source>
</evidence>
<evidence type="ECO:0000256" key="1">
    <source>
        <dbReference type="ARBA" id="ARBA00022723"/>
    </source>
</evidence>
<dbReference type="SUPFAM" id="SSF144232">
    <property type="entry name" value="HIT/MYND zinc finger-like"/>
    <property type="match status" value="1"/>
</dbReference>
<proteinExistence type="predicted"/>
<protein>
    <recommendedName>
        <fullName evidence="5">MYND-type domain-containing protein</fullName>
    </recommendedName>
</protein>
<keyword evidence="2 4" id="KW-0863">Zinc-finger</keyword>
<evidence type="ECO:0000256" key="4">
    <source>
        <dbReference type="PROSITE-ProRule" id="PRU00134"/>
    </source>
</evidence>
<dbReference type="Gene3D" id="6.10.140.2220">
    <property type="match status" value="1"/>
</dbReference>
<reference evidence="6 7" key="1">
    <citation type="submission" date="2016-03" db="EMBL/GenBank/DDBJ databases">
        <title>Whole genome sequencing of Grifola frondosa 9006-11.</title>
        <authorList>
            <person name="Min B."/>
            <person name="Park H."/>
            <person name="Kim J.-G."/>
            <person name="Cho H."/>
            <person name="Oh Y.-L."/>
            <person name="Kong W.-S."/>
            <person name="Choi I.-G."/>
        </authorList>
    </citation>
    <scope>NUCLEOTIDE SEQUENCE [LARGE SCALE GENOMIC DNA]</scope>
    <source>
        <strain evidence="6 7">9006-11</strain>
    </source>
</reference>
<comment type="caution">
    <text evidence="6">The sequence shown here is derived from an EMBL/GenBank/DDBJ whole genome shotgun (WGS) entry which is preliminary data.</text>
</comment>
<keyword evidence="1" id="KW-0479">Metal-binding</keyword>
<evidence type="ECO:0000256" key="3">
    <source>
        <dbReference type="ARBA" id="ARBA00022833"/>
    </source>
</evidence>
<keyword evidence="7" id="KW-1185">Reference proteome</keyword>
<dbReference type="InterPro" id="IPR002893">
    <property type="entry name" value="Znf_MYND"/>
</dbReference>
<dbReference type="Pfam" id="PF01753">
    <property type="entry name" value="zf-MYND"/>
    <property type="match status" value="1"/>
</dbReference>
<evidence type="ECO:0000313" key="7">
    <source>
        <dbReference type="Proteomes" id="UP000092993"/>
    </source>
</evidence>
<keyword evidence="3" id="KW-0862">Zinc</keyword>
<dbReference type="GO" id="GO:0008270">
    <property type="term" value="F:zinc ion binding"/>
    <property type="evidence" value="ECO:0007669"/>
    <property type="project" value="UniProtKB-KW"/>
</dbReference>
<organism evidence="6 7">
    <name type="scientific">Grifola frondosa</name>
    <name type="common">Maitake</name>
    <name type="synonym">Polyporus frondosus</name>
    <dbReference type="NCBI Taxonomy" id="5627"/>
    <lineage>
        <taxon>Eukaryota</taxon>
        <taxon>Fungi</taxon>
        <taxon>Dikarya</taxon>
        <taxon>Basidiomycota</taxon>
        <taxon>Agaricomycotina</taxon>
        <taxon>Agaricomycetes</taxon>
        <taxon>Polyporales</taxon>
        <taxon>Grifolaceae</taxon>
        <taxon>Grifola</taxon>
    </lineage>
</organism>
<dbReference type="EMBL" id="LUGG01000015">
    <property type="protein sequence ID" value="OBZ69916.1"/>
    <property type="molecule type" value="Genomic_DNA"/>
</dbReference>
<dbReference type="OrthoDB" id="2786161at2759"/>
<gene>
    <name evidence="6" type="ORF">A0H81_10213</name>
</gene>
<dbReference type="PROSITE" id="PS50865">
    <property type="entry name" value="ZF_MYND_2"/>
    <property type="match status" value="1"/>
</dbReference>
<feature type="domain" description="MYND-type" evidence="5">
    <location>
        <begin position="183"/>
        <end position="225"/>
    </location>
</feature>
<name>A0A1C7M0D2_GRIFR</name>
<dbReference type="OMA" id="ELHNDEM"/>
<sequence length="370" mass="41455">MESDWIGAHVDLLSLFCCIGSHPLRTALLRANAVQVVTTALVKLSVLVNVSGELVHFFAMRACFCYLSSCLDIPDDITLVLESVGAGLLQAFCDCSTQFSKLASEDLKNVLDIVQDIVSRYLIYRSVIEAVDNAVSKIERGPQKGRVDASLAKTVWDTFCELAHERSASLVVAGVPQNGLCDNKMCQKKGYIDEFRQCTVCLNALYCSKACQKIAWKKGNHKQMCSQWKFVKPDRSQISSLDRKFIKRLAIHDARSHLAHLRQLAQRDFLIVSCSDLVVCIDYCVVPTVFTLKQLRGYEYQYDRALPTYKAQNTELVERAQDDPASFTLIETTVTHGRVSLILSDNLFRNIDSEYGGCINLDAMRIIFGL</sequence>
<dbReference type="STRING" id="5627.A0A1C7M0D2"/>
<dbReference type="AlphaFoldDB" id="A0A1C7M0D2"/>
<accession>A0A1C7M0D2</accession>
<dbReference type="Proteomes" id="UP000092993">
    <property type="component" value="Unassembled WGS sequence"/>
</dbReference>
<evidence type="ECO:0000313" key="6">
    <source>
        <dbReference type="EMBL" id="OBZ69916.1"/>
    </source>
</evidence>
<evidence type="ECO:0000259" key="5">
    <source>
        <dbReference type="PROSITE" id="PS50865"/>
    </source>
</evidence>